<keyword evidence="2" id="KW-1185">Reference proteome</keyword>
<dbReference type="InterPro" id="IPR029048">
    <property type="entry name" value="HSP70_C_sf"/>
</dbReference>
<dbReference type="SUPFAM" id="SSF100934">
    <property type="entry name" value="Heat shock protein 70kD (HSP70), C-terminal subdomain"/>
    <property type="match status" value="1"/>
</dbReference>
<dbReference type="AlphaFoldDB" id="S7NNN6"/>
<proteinExistence type="predicted"/>
<gene>
    <name evidence="1" type="ORF">D623_10012569</name>
</gene>
<dbReference type="Gene3D" id="1.20.1270.10">
    <property type="match status" value="1"/>
</dbReference>
<name>S7NNN6_MYOBR</name>
<dbReference type="Proteomes" id="UP000052978">
    <property type="component" value="Unassembled WGS sequence"/>
</dbReference>
<protein>
    <submittedName>
        <fullName evidence="1">Heat shock cognate 71 kDa protein</fullName>
    </submittedName>
</protein>
<sequence>MVAAILCVGVMVNLHITSLLYRILNCLDRNQSVKKEEYEYQQKELEKVCNSMIPKLSQSAGGKPGEMPGAFQLIEFFHLVVPLLGPPKKRRIMPT</sequence>
<dbReference type="EMBL" id="KE164642">
    <property type="protein sequence ID" value="EPQ19314.1"/>
    <property type="molecule type" value="Genomic_DNA"/>
</dbReference>
<evidence type="ECO:0000313" key="1">
    <source>
        <dbReference type="EMBL" id="EPQ19314.1"/>
    </source>
</evidence>
<reference evidence="1 2" key="1">
    <citation type="journal article" date="2013" name="Nat. Commun.">
        <title>Genome analysis reveals insights into physiology and longevity of the Brandt's bat Myotis brandtii.</title>
        <authorList>
            <person name="Seim I."/>
            <person name="Fang X."/>
            <person name="Xiong Z."/>
            <person name="Lobanov A.V."/>
            <person name="Huang Z."/>
            <person name="Ma S."/>
            <person name="Feng Y."/>
            <person name="Turanov A.A."/>
            <person name="Zhu Y."/>
            <person name="Lenz T.L."/>
            <person name="Gerashchenko M.V."/>
            <person name="Fan D."/>
            <person name="Hee Yim S."/>
            <person name="Yao X."/>
            <person name="Jordan D."/>
            <person name="Xiong Y."/>
            <person name="Ma Y."/>
            <person name="Lyapunov A.N."/>
            <person name="Chen G."/>
            <person name="Kulakova O.I."/>
            <person name="Sun Y."/>
            <person name="Lee S.G."/>
            <person name="Bronson R.T."/>
            <person name="Moskalev A.A."/>
            <person name="Sunyaev S.R."/>
            <person name="Zhang G."/>
            <person name="Krogh A."/>
            <person name="Wang J."/>
            <person name="Gladyshev V.N."/>
        </authorList>
    </citation>
    <scope>NUCLEOTIDE SEQUENCE [LARGE SCALE GENOMIC DNA]</scope>
</reference>
<organism evidence="1 2">
    <name type="scientific">Myotis brandtii</name>
    <name type="common">Brandt's bat</name>
    <dbReference type="NCBI Taxonomy" id="109478"/>
    <lineage>
        <taxon>Eukaryota</taxon>
        <taxon>Metazoa</taxon>
        <taxon>Chordata</taxon>
        <taxon>Craniata</taxon>
        <taxon>Vertebrata</taxon>
        <taxon>Euteleostomi</taxon>
        <taxon>Mammalia</taxon>
        <taxon>Eutheria</taxon>
        <taxon>Laurasiatheria</taxon>
        <taxon>Chiroptera</taxon>
        <taxon>Yangochiroptera</taxon>
        <taxon>Vespertilionidae</taxon>
        <taxon>Myotis</taxon>
    </lineage>
</organism>
<accession>S7NNN6</accession>
<keyword evidence="1" id="KW-0346">Stress response</keyword>
<evidence type="ECO:0000313" key="2">
    <source>
        <dbReference type="Proteomes" id="UP000052978"/>
    </source>
</evidence>